<dbReference type="EMBL" id="LSSK01001590">
    <property type="protein sequence ID" value="OMH79318.1"/>
    <property type="molecule type" value="Genomic_DNA"/>
</dbReference>
<evidence type="ECO:0000313" key="2">
    <source>
        <dbReference type="EMBL" id="OMH79318.1"/>
    </source>
</evidence>
<keyword evidence="1" id="KW-0732">Signal</keyword>
<feature type="signal peptide" evidence="1">
    <location>
        <begin position="1"/>
        <end position="19"/>
    </location>
</feature>
<gene>
    <name evidence="2" type="ORF">AX774_g7274</name>
</gene>
<protein>
    <submittedName>
        <fullName evidence="2">Uncharacterized protein</fullName>
    </submittedName>
</protein>
<keyword evidence="3" id="KW-1185">Reference proteome</keyword>
<feature type="chain" id="PRO_5012887316" evidence="1">
    <location>
        <begin position="20"/>
        <end position="141"/>
    </location>
</feature>
<dbReference type="AlphaFoldDB" id="A0A1R1PEH3"/>
<sequence>MVNILLTTAILIASKLVAGVSIPDTQKNISKRQDDDNRNFCSVGSVYQIPGKTLDLELYSQRYFSGRIGFKTVTPNRCYELPPTYSSKLNGGTPGEGTVTFCTGKRCDGSCRSKSRQVWYTPADMQYDIKGLANSVYWSFP</sequence>
<comment type="caution">
    <text evidence="2">The sequence shown here is derived from an EMBL/GenBank/DDBJ whole genome shotgun (WGS) entry which is preliminary data.</text>
</comment>
<reference evidence="3" key="1">
    <citation type="submission" date="2017-01" db="EMBL/GenBank/DDBJ databases">
        <authorList>
            <person name="Wang Y."/>
            <person name="White M."/>
            <person name="Kvist S."/>
            <person name="Moncalvo J.-M."/>
        </authorList>
    </citation>
    <scope>NUCLEOTIDE SEQUENCE [LARGE SCALE GENOMIC DNA]</scope>
    <source>
        <strain evidence="3">COL-18-3</strain>
    </source>
</reference>
<proteinExistence type="predicted"/>
<name>A0A1R1PEH3_ZANCU</name>
<evidence type="ECO:0000256" key="1">
    <source>
        <dbReference type="SAM" id="SignalP"/>
    </source>
</evidence>
<dbReference type="Proteomes" id="UP000188320">
    <property type="component" value="Unassembled WGS sequence"/>
</dbReference>
<evidence type="ECO:0000313" key="3">
    <source>
        <dbReference type="Proteomes" id="UP000188320"/>
    </source>
</evidence>
<organism evidence="2 3">
    <name type="scientific">Zancudomyces culisetae</name>
    <name type="common">Gut fungus</name>
    <name type="synonym">Smittium culisetae</name>
    <dbReference type="NCBI Taxonomy" id="1213189"/>
    <lineage>
        <taxon>Eukaryota</taxon>
        <taxon>Fungi</taxon>
        <taxon>Fungi incertae sedis</taxon>
        <taxon>Zoopagomycota</taxon>
        <taxon>Kickxellomycotina</taxon>
        <taxon>Harpellomycetes</taxon>
        <taxon>Harpellales</taxon>
        <taxon>Legeriomycetaceae</taxon>
        <taxon>Zancudomyces</taxon>
    </lineage>
</organism>
<accession>A0A1R1PEH3</accession>